<dbReference type="Proteomes" id="UP001196413">
    <property type="component" value="Unassembled WGS sequence"/>
</dbReference>
<evidence type="ECO:0000313" key="1">
    <source>
        <dbReference type="EMBL" id="KAJ1363622.1"/>
    </source>
</evidence>
<reference evidence="1" key="1">
    <citation type="submission" date="2021-06" db="EMBL/GenBank/DDBJ databases">
        <title>Parelaphostrongylus tenuis whole genome reference sequence.</title>
        <authorList>
            <person name="Garwood T.J."/>
            <person name="Larsen P.A."/>
            <person name="Fountain-Jones N.M."/>
            <person name="Garbe J.R."/>
            <person name="Macchietto M.G."/>
            <person name="Kania S.A."/>
            <person name="Gerhold R.W."/>
            <person name="Richards J.E."/>
            <person name="Wolf T.M."/>
        </authorList>
    </citation>
    <scope>NUCLEOTIDE SEQUENCE</scope>
    <source>
        <strain evidence="1">MNPRO001-30</strain>
        <tissue evidence="1">Meninges</tissue>
    </source>
</reference>
<dbReference type="EMBL" id="JAHQIW010004776">
    <property type="protein sequence ID" value="KAJ1363622.1"/>
    <property type="molecule type" value="Genomic_DNA"/>
</dbReference>
<dbReference type="AlphaFoldDB" id="A0AAD5N784"/>
<protein>
    <submittedName>
        <fullName evidence="1">Uncharacterized protein</fullName>
    </submittedName>
</protein>
<comment type="caution">
    <text evidence="1">The sequence shown here is derived from an EMBL/GenBank/DDBJ whole genome shotgun (WGS) entry which is preliminary data.</text>
</comment>
<proteinExistence type="predicted"/>
<name>A0AAD5N784_PARTN</name>
<organism evidence="1 2">
    <name type="scientific">Parelaphostrongylus tenuis</name>
    <name type="common">Meningeal worm</name>
    <dbReference type="NCBI Taxonomy" id="148309"/>
    <lineage>
        <taxon>Eukaryota</taxon>
        <taxon>Metazoa</taxon>
        <taxon>Ecdysozoa</taxon>
        <taxon>Nematoda</taxon>
        <taxon>Chromadorea</taxon>
        <taxon>Rhabditida</taxon>
        <taxon>Rhabditina</taxon>
        <taxon>Rhabditomorpha</taxon>
        <taxon>Strongyloidea</taxon>
        <taxon>Metastrongylidae</taxon>
        <taxon>Parelaphostrongylus</taxon>
    </lineage>
</organism>
<accession>A0AAD5N784</accession>
<keyword evidence="2" id="KW-1185">Reference proteome</keyword>
<sequence length="90" mass="10255">MSRNGVHTGNVPASGRITEIGWRGIWTETILDTNPLKHCRLGPTARRRVRNDGATIWNKLEMQDTLKLPLDVQLMAEFDILEPKVCDDRD</sequence>
<evidence type="ECO:0000313" key="2">
    <source>
        <dbReference type="Proteomes" id="UP001196413"/>
    </source>
</evidence>
<gene>
    <name evidence="1" type="ORF">KIN20_023530</name>
</gene>